<dbReference type="PANTHER" id="PTHR39166:SF1">
    <property type="entry name" value="BLL1166 PROTEIN"/>
    <property type="match status" value="1"/>
</dbReference>
<dbReference type="RefSeq" id="WP_253063794.1">
    <property type="nucleotide sequence ID" value="NZ_JAMXWM010000024.1"/>
</dbReference>
<proteinExistence type="predicted"/>
<sequence>MKKKEKRLVEIINKSEPLVRLLKVCQQSALPQDYYIGAGCIANTVWNYLSGNPFAYGISDIDVVYFDDKNTEIENEVIYKRLLLERLEEFPFKLDVKNEARVHLWYKQKFGFQIEPYTSLEDAIDSWPTTATSLGIRRENKDSFVIYAPYQLDDLFSMVIRPNKKMITKEIYEKKAEKWQSKWDKLTVIPW</sequence>
<gene>
    <name evidence="1" type="ORF">ACFSUE_13800</name>
</gene>
<evidence type="ECO:0000313" key="1">
    <source>
        <dbReference type="EMBL" id="MFD2694690.1"/>
    </source>
</evidence>
<name>A0ABW5S4I3_9BACL</name>
<reference evidence="2" key="1">
    <citation type="journal article" date="2019" name="Int. J. Syst. Evol. Microbiol.">
        <title>The Global Catalogue of Microorganisms (GCM) 10K type strain sequencing project: providing services to taxonomists for standard genome sequencing and annotation.</title>
        <authorList>
            <consortium name="The Broad Institute Genomics Platform"/>
            <consortium name="The Broad Institute Genome Sequencing Center for Infectious Disease"/>
            <person name="Wu L."/>
            <person name="Ma J."/>
        </authorList>
    </citation>
    <scope>NUCLEOTIDE SEQUENCE [LARGE SCALE GENOMIC DNA]</scope>
    <source>
        <strain evidence="2">TISTR 2466</strain>
    </source>
</reference>
<dbReference type="PANTHER" id="PTHR39166">
    <property type="entry name" value="BLL1166 PROTEIN"/>
    <property type="match status" value="1"/>
</dbReference>
<organism evidence="1 2">
    <name type="scientific">Sporolactobacillus shoreicorticis</name>
    <dbReference type="NCBI Taxonomy" id="1923877"/>
    <lineage>
        <taxon>Bacteria</taxon>
        <taxon>Bacillati</taxon>
        <taxon>Bacillota</taxon>
        <taxon>Bacilli</taxon>
        <taxon>Bacillales</taxon>
        <taxon>Sporolactobacillaceae</taxon>
        <taxon>Sporolactobacillus</taxon>
    </lineage>
</organism>
<evidence type="ECO:0000313" key="2">
    <source>
        <dbReference type="Proteomes" id="UP001597399"/>
    </source>
</evidence>
<protein>
    <submittedName>
        <fullName evidence="1">Nucleotidyltransferase family protein</fullName>
    </submittedName>
</protein>
<dbReference type="EMBL" id="JBHUMQ010000029">
    <property type="protein sequence ID" value="MFD2694690.1"/>
    <property type="molecule type" value="Genomic_DNA"/>
</dbReference>
<comment type="caution">
    <text evidence="1">The sequence shown here is derived from an EMBL/GenBank/DDBJ whole genome shotgun (WGS) entry which is preliminary data.</text>
</comment>
<dbReference type="InterPro" id="IPR009267">
    <property type="entry name" value="NTP_transf_6"/>
</dbReference>
<keyword evidence="2" id="KW-1185">Reference proteome</keyword>
<dbReference type="Proteomes" id="UP001597399">
    <property type="component" value="Unassembled WGS sequence"/>
</dbReference>
<accession>A0ABW5S4I3</accession>
<dbReference type="Pfam" id="PF06042">
    <property type="entry name" value="NTP_transf_6"/>
    <property type="match status" value="1"/>
</dbReference>